<keyword evidence="7" id="KW-0902">Two-component regulatory system</keyword>
<dbReference type="Proteomes" id="UP001560573">
    <property type="component" value="Unassembled WGS sequence"/>
</dbReference>
<evidence type="ECO:0000256" key="4">
    <source>
        <dbReference type="ARBA" id="ARBA00022553"/>
    </source>
</evidence>
<protein>
    <recommendedName>
        <fullName evidence="3">histidine kinase</fullName>
        <ecNumber evidence="3">2.7.13.3</ecNumber>
    </recommendedName>
</protein>
<dbReference type="EMBL" id="JAULBC010000004">
    <property type="protein sequence ID" value="MEX6688738.1"/>
    <property type="molecule type" value="Genomic_DNA"/>
</dbReference>
<dbReference type="PANTHER" id="PTHR43711:SF28">
    <property type="entry name" value="SENSOR HISTIDINE KINASE YXDK"/>
    <property type="match status" value="1"/>
</dbReference>
<feature type="domain" description="Histidine kinase" evidence="9">
    <location>
        <begin position="239"/>
        <end position="455"/>
    </location>
</feature>
<dbReference type="SMART" id="SM00387">
    <property type="entry name" value="HATPase_c"/>
    <property type="match status" value="1"/>
</dbReference>
<dbReference type="SMART" id="SM00388">
    <property type="entry name" value="HisKA"/>
    <property type="match status" value="1"/>
</dbReference>
<dbReference type="InterPro" id="IPR050736">
    <property type="entry name" value="Sensor_HK_Regulatory"/>
</dbReference>
<evidence type="ECO:0000256" key="5">
    <source>
        <dbReference type="ARBA" id="ARBA00022679"/>
    </source>
</evidence>
<dbReference type="Gene3D" id="6.10.340.10">
    <property type="match status" value="1"/>
</dbReference>
<dbReference type="GO" id="GO:0016301">
    <property type="term" value="F:kinase activity"/>
    <property type="evidence" value="ECO:0007669"/>
    <property type="project" value="UniProtKB-KW"/>
</dbReference>
<evidence type="ECO:0000259" key="10">
    <source>
        <dbReference type="PROSITE" id="PS50885"/>
    </source>
</evidence>
<dbReference type="InterPro" id="IPR003660">
    <property type="entry name" value="HAMP_dom"/>
</dbReference>
<feature type="transmembrane region" description="Helical" evidence="8">
    <location>
        <begin position="156"/>
        <end position="176"/>
    </location>
</feature>
<keyword evidence="8" id="KW-0472">Membrane</keyword>
<dbReference type="CDD" id="cd00082">
    <property type="entry name" value="HisKA"/>
    <property type="match status" value="1"/>
</dbReference>
<keyword evidence="6 11" id="KW-0418">Kinase</keyword>
<dbReference type="InterPro" id="IPR036097">
    <property type="entry name" value="HisK_dim/P_sf"/>
</dbReference>
<evidence type="ECO:0000313" key="12">
    <source>
        <dbReference type="Proteomes" id="UP001560573"/>
    </source>
</evidence>
<feature type="domain" description="HAMP" evidence="10">
    <location>
        <begin position="178"/>
        <end position="231"/>
    </location>
</feature>
<keyword evidence="8" id="KW-0812">Transmembrane</keyword>
<dbReference type="EC" id="2.7.13.3" evidence="3"/>
<gene>
    <name evidence="11" type="ORF">QTN47_14620</name>
</gene>
<dbReference type="PROSITE" id="PS50109">
    <property type="entry name" value="HIS_KIN"/>
    <property type="match status" value="1"/>
</dbReference>
<dbReference type="Gene3D" id="3.30.565.10">
    <property type="entry name" value="Histidine kinase-like ATPase, C-terminal domain"/>
    <property type="match status" value="1"/>
</dbReference>
<keyword evidence="12" id="KW-1185">Reference proteome</keyword>
<dbReference type="Gene3D" id="1.10.287.130">
    <property type="match status" value="1"/>
</dbReference>
<keyword evidence="4" id="KW-0597">Phosphoprotein</keyword>
<dbReference type="SUPFAM" id="SSF47384">
    <property type="entry name" value="Homodimeric domain of signal transducing histidine kinase"/>
    <property type="match status" value="1"/>
</dbReference>
<dbReference type="PANTHER" id="PTHR43711">
    <property type="entry name" value="TWO-COMPONENT HISTIDINE KINASE"/>
    <property type="match status" value="1"/>
</dbReference>
<dbReference type="Pfam" id="PF00512">
    <property type="entry name" value="HisKA"/>
    <property type="match status" value="1"/>
</dbReference>
<reference evidence="11 12" key="1">
    <citation type="submission" date="2023-07" db="EMBL/GenBank/DDBJ databases">
        <authorList>
            <person name="Lian W.-H."/>
        </authorList>
    </citation>
    <scope>NUCLEOTIDE SEQUENCE [LARGE SCALE GENOMIC DNA]</scope>
    <source>
        <strain evidence="11 12">SYSU DXS3180</strain>
    </source>
</reference>
<sequence>MKIRNKLTLLFTAMIAALMIAFALFVYYTYDQYRKDEYYRRIHQQAITKANLLFDTKVDSSTLQVIYKSSNDVLFQDEMAIYDTDFNLIYHDAAEIDKVKETRSMIDEILKKKEIMFEANNLQIVGFLYTHGGKNYIITAAAKDKPGLAKLANLRFTLITALISAIVIIFIAGRFFSKQALQPVSNLVDNVNEITVTNLDLRVNEGNGKDEIAELAVTFNQMLNRLERSFNAQKDFVSNISHELRTPLAAMIGELDLAAAKDRSEEEYKHVINLLRNDAQKLVRLINGLLNLAKANYDEINITLRDVRLDEILLDARHDIITSNKDYKINLSFEKEIENDDFISIHGNEYLLKVAFMNLMENGCKFSGDKSCNVIINYYKDKTVVRISDNGIGIAEEDISKIFTPFYRGKNKKYAEGYGIGMSLCNRIIHLHKGEIYVSSEVNKGTTFTIELPHV</sequence>
<dbReference type="CDD" id="cd06225">
    <property type="entry name" value="HAMP"/>
    <property type="match status" value="1"/>
</dbReference>
<evidence type="ECO:0000256" key="2">
    <source>
        <dbReference type="ARBA" id="ARBA00004370"/>
    </source>
</evidence>
<organism evidence="11 12">
    <name type="scientific">Danxiaibacter flavus</name>
    <dbReference type="NCBI Taxonomy" id="3049108"/>
    <lineage>
        <taxon>Bacteria</taxon>
        <taxon>Pseudomonadati</taxon>
        <taxon>Bacteroidota</taxon>
        <taxon>Chitinophagia</taxon>
        <taxon>Chitinophagales</taxon>
        <taxon>Chitinophagaceae</taxon>
        <taxon>Danxiaibacter</taxon>
    </lineage>
</organism>
<name>A0ABV3ZG12_9BACT</name>
<keyword evidence="5" id="KW-0808">Transferase</keyword>
<evidence type="ECO:0000256" key="6">
    <source>
        <dbReference type="ARBA" id="ARBA00022777"/>
    </source>
</evidence>
<dbReference type="InterPro" id="IPR003594">
    <property type="entry name" value="HATPase_dom"/>
</dbReference>
<comment type="catalytic activity">
    <reaction evidence="1">
        <text>ATP + protein L-histidine = ADP + protein N-phospho-L-histidine.</text>
        <dbReference type="EC" id="2.7.13.3"/>
    </reaction>
</comment>
<accession>A0ABV3ZG12</accession>
<dbReference type="SMART" id="SM00304">
    <property type="entry name" value="HAMP"/>
    <property type="match status" value="1"/>
</dbReference>
<dbReference type="PROSITE" id="PS50885">
    <property type="entry name" value="HAMP"/>
    <property type="match status" value="1"/>
</dbReference>
<comment type="subcellular location">
    <subcellularLocation>
        <location evidence="2">Membrane</location>
    </subcellularLocation>
</comment>
<dbReference type="InterPro" id="IPR004358">
    <property type="entry name" value="Sig_transdc_His_kin-like_C"/>
</dbReference>
<evidence type="ECO:0000256" key="1">
    <source>
        <dbReference type="ARBA" id="ARBA00000085"/>
    </source>
</evidence>
<dbReference type="CDD" id="cd00075">
    <property type="entry name" value="HATPase"/>
    <property type="match status" value="1"/>
</dbReference>
<feature type="transmembrane region" description="Helical" evidence="8">
    <location>
        <begin position="7"/>
        <end position="30"/>
    </location>
</feature>
<evidence type="ECO:0000256" key="8">
    <source>
        <dbReference type="SAM" id="Phobius"/>
    </source>
</evidence>
<proteinExistence type="predicted"/>
<evidence type="ECO:0000256" key="7">
    <source>
        <dbReference type="ARBA" id="ARBA00023012"/>
    </source>
</evidence>
<dbReference type="InterPro" id="IPR036890">
    <property type="entry name" value="HATPase_C_sf"/>
</dbReference>
<keyword evidence="8" id="KW-1133">Transmembrane helix</keyword>
<evidence type="ECO:0000313" key="11">
    <source>
        <dbReference type="EMBL" id="MEX6688738.1"/>
    </source>
</evidence>
<dbReference type="SUPFAM" id="SSF55874">
    <property type="entry name" value="ATPase domain of HSP90 chaperone/DNA topoisomerase II/histidine kinase"/>
    <property type="match status" value="1"/>
</dbReference>
<dbReference type="RefSeq" id="WP_369330147.1">
    <property type="nucleotide sequence ID" value="NZ_JAULBC010000004.1"/>
</dbReference>
<evidence type="ECO:0000259" key="9">
    <source>
        <dbReference type="PROSITE" id="PS50109"/>
    </source>
</evidence>
<comment type="caution">
    <text evidence="11">The sequence shown here is derived from an EMBL/GenBank/DDBJ whole genome shotgun (WGS) entry which is preliminary data.</text>
</comment>
<evidence type="ECO:0000256" key="3">
    <source>
        <dbReference type="ARBA" id="ARBA00012438"/>
    </source>
</evidence>
<dbReference type="InterPro" id="IPR003661">
    <property type="entry name" value="HisK_dim/P_dom"/>
</dbReference>
<dbReference type="Pfam" id="PF02518">
    <property type="entry name" value="HATPase_c"/>
    <property type="match status" value="1"/>
</dbReference>
<dbReference type="Pfam" id="PF00672">
    <property type="entry name" value="HAMP"/>
    <property type="match status" value="1"/>
</dbReference>
<dbReference type="InterPro" id="IPR005467">
    <property type="entry name" value="His_kinase_dom"/>
</dbReference>
<dbReference type="SUPFAM" id="SSF158472">
    <property type="entry name" value="HAMP domain-like"/>
    <property type="match status" value="1"/>
</dbReference>
<dbReference type="PRINTS" id="PR00344">
    <property type="entry name" value="BCTRLSENSOR"/>
</dbReference>